<proteinExistence type="predicted"/>
<dbReference type="PANTHER" id="PTHR33055">
    <property type="entry name" value="TRANSPOSASE FOR INSERTION SEQUENCE ELEMENT IS1111A"/>
    <property type="match status" value="1"/>
</dbReference>
<dbReference type="InterPro" id="IPR003346">
    <property type="entry name" value="Transposase_20"/>
</dbReference>
<dbReference type="AlphaFoldDB" id="A0A2W7MUG5"/>
<keyword evidence="4" id="KW-1185">Reference proteome</keyword>
<dbReference type="Pfam" id="PF02371">
    <property type="entry name" value="Transposase_20"/>
    <property type="match status" value="1"/>
</dbReference>
<feature type="coiled-coil region" evidence="1">
    <location>
        <begin position="1"/>
        <end position="28"/>
    </location>
</feature>
<evidence type="ECO:0000313" key="4">
    <source>
        <dbReference type="Proteomes" id="UP000248916"/>
    </source>
</evidence>
<dbReference type="GO" id="GO:0003677">
    <property type="term" value="F:DNA binding"/>
    <property type="evidence" value="ECO:0007669"/>
    <property type="project" value="InterPro"/>
</dbReference>
<dbReference type="InterPro" id="IPR047650">
    <property type="entry name" value="Transpos_IS110"/>
</dbReference>
<evidence type="ECO:0000256" key="1">
    <source>
        <dbReference type="SAM" id="Coils"/>
    </source>
</evidence>
<reference evidence="3 4" key="1">
    <citation type="submission" date="2018-06" db="EMBL/GenBank/DDBJ databases">
        <title>Genomic Encyclopedia of Archaeal and Bacterial Type Strains, Phase II (KMG-II): from individual species to whole genera.</title>
        <authorList>
            <person name="Goeker M."/>
        </authorList>
    </citation>
    <scope>NUCLEOTIDE SEQUENCE [LARGE SCALE GENOMIC DNA]</scope>
    <source>
        <strain evidence="3 4">DSM 22009</strain>
    </source>
</reference>
<dbReference type="GO" id="GO:0006313">
    <property type="term" value="P:DNA transposition"/>
    <property type="evidence" value="ECO:0007669"/>
    <property type="project" value="InterPro"/>
</dbReference>
<accession>A0A2W7MUG5</accession>
<gene>
    <name evidence="3" type="ORF">LX81_04382</name>
</gene>
<feature type="domain" description="Transposase IS116/IS110/IS902 C-terminal" evidence="2">
    <location>
        <begin position="33"/>
        <end position="107"/>
    </location>
</feature>
<evidence type="ECO:0000313" key="3">
    <source>
        <dbReference type="EMBL" id="PZX09817.1"/>
    </source>
</evidence>
<dbReference type="RefSeq" id="WP_170134093.1">
    <property type="nucleotide sequence ID" value="NZ_QKZL01000064.1"/>
</dbReference>
<dbReference type="GO" id="GO:0004803">
    <property type="term" value="F:transposase activity"/>
    <property type="evidence" value="ECO:0007669"/>
    <property type="project" value="InterPro"/>
</dbReference>
<dbReference type="Proteomes" id="UP000248916">
    <property type="component" value="Unassembled WGS sequence"/>
</dbReference>
<dbReference type="EMBL" id="QKZL01000064">
    <property type="protein sequence ID" value="PZX09817.1"/>
    <property type="molecule type" value="Genomic_DNA"/>
</dbReference>
<sequence length="110" mass="12438">MNLLADQLREARDRIEEVTARIAKAQNQDPLTRRLATIPGIGTLSSSAFAATTPEVENFGTERDYAAWLGLTPQTHSSGERERILRTDNRYLRRLLYLGAMMAMSRQQSE</sequence>
<comment type="caution">
    <text evidence="3">The sequence shown here is derived from an EMBL/GenBank/DDBJ whole genome shotgun (WGS) entry which is preliminary data.</text>
</comment>
<keyword evidence="1" id="KW-0175">Coiled coil</keyword>
<dbReference type="PANTHER" id="PTHR33055:SF3">
    <property type="entry name" value="PUTATIVE TRANSPOSASE FOR IS117-RELATED"/>
    <property type="match status" value="1"/>
</dbReference>
<name>A0A2W7MUG5_9RHOB</name>
<protein>
    <submittedName>
        <fullName evidence="3">Transposase</fullName>
    </submittedName>
</protein>
<evidence type="ECO:0000259" key="2">
    <source>
        <dbReference type="Pfam" id="PF02371"/>
    </source>
</evidence>
<organism evidence="3 4">
    <name type="scientific">Palleronia aestuarii</name>
    <dbReference type="NCBI Taxonomy" id="568105"/>
    <lineage>
        <taxon>Bacteria</taxon>
        <taxon>Pseudomonadati</taxon>
        <taxon>Pseudomonadota</taxon>
        <taxon>Alphaproteobacteria</taxon>
        <taxon>Rhodobacterales</taxon>
        <taxon>Roseobacteraceae</taxon>
        <taxon>Palleronia</taxon>
    </lineage>
</organism>